<dbReference type="AlphaFoldDB" id="A0A6C0ULV2"/>
<accession>A0A6C0ULV2</accession>
<evidence type="ECO:0000313" key="1">
    <source>
        <dbReference type="EMBL" id="QIB76465.1"/>
    </source>
</evidence>
<gene>
    <name evidence="1" type="ORF">G3I44_10750</name>
</gene>
<reference evidence="1 2" key="1">
    <citation type="submission" date="2020-02" db="EMBL/GenBank/DDBJ databases">
        <title>Whole genome sequence of Halogeometricum borinquense strain wsp4.</title>
        <authorList>
            <person name="Verma D.K."/>
            <person name="Gopal K."/>
            <person name="Prasad E.S."/>
        </authorList>
    </citation>
    <scope>NUCLEOTIDE SEQUENCE [LARGE SCALE GENOMIC DNA]</scope>
    <source>
        <strain evidence="2">wsp4</strain>
    </source>
</reference>
<proteinExistence type="predicted"/>
<dbReference type="Proteomes" id="UP000465846">
    <property type="component" value="Chromosome"/>
</dbReference>
<sequence length="151" mass="16314">MLNAALLLGGIAPVLSGLAAMFLGDAYVHLIGPHVPALFSKEAYEMLLLWVNLQGGDALVAGLSRIVVALLGTLVLKQLFAAIGIFHSVYELWLLPTRALPWCDATGACRNLAVVEIQLFVVLHIVLVLSFGYGLVRTYRTSLLVSSRSRQ</sequence>
<evidence type="ECO:0000313" key="2">
    <source>
        <dbReference type="Proteomes" id="UP000465846"/>
    </source>
</evidence>
<dbReference type="EMBL" id="CP048739">
    <property type="protein sequence ID" value="QIB76465.1"/>
    <property type="molecule type" value="Genomic_DNA"/>
</dbReference>
<organism evidence="1 2">
    <name type="scientific">Halogeometricum borinquense</name>
    <dbReference type="NCBI Taxonomy" id="60847"/>
    <lineage>
        <taxon>Archaea</taxon>
        <taxon>Methanobacteriati</taxon>
        <taxon>Methanobacteriota</taxon>
        <taxon>Stenosarchaea group</taxon>
        <taxon>Halobacteria</taxon>
        <taxon>Halobacteriales</taxon>
        <taxon>Haloferacaceae</taxon>
        <taxon>Halogeometricum</taxon>
    </lineage>
</organism>
<name>A0A6C0ULV2_9EURY</name>
<protein>
    <submittedName>
        <fullName evidence="1">Uncharacterized protein</fullName>
    </submittedName>
</protein>